<comment type="caution">
    <text evidence="3">The sequence shown here is derived from an EMBL/GenBank/DDBJ whole genome shotgun (WGS) entry which is preliminary data.</text>
</comment>
<name>A0A8J6ECV5_ELECQ</name>
<dbReference type="Proteomes" id="UP000770717">
    <property type="component" value="Unassembled WGS sequence"/>
</dbReference>
<keyword evidence="2" id="KW-1133">Transmembrane helix</keyword>
<sequence>MSYRGIAAGYPPKEPGWTIGDEPEILTLMPAKQEIPVEAHDSIIGSCNVAAAEDTASPGIKAGLGKRAPLAVLPLQIPLLLRKSLLLQTTANFPSWSIVLFIIFFVVIIFIIILVVFSIECCKCQKNCVKTPDEESGDGESQDTSQLEKPLLDESSPKEKRRQGSSPNSHVTNSEEPVENLNLHNDLGLPTEVDTPKNPGQLIVGKNDPGHCGEEEPSVMELDVLGTASDHGPVANG</sequence>
<proteinExistence type="predicted"/>
<gene>
    <name evidence="3" type="ORF">GDO78_016210</name>
</gene>
<protein>
    <submittedName>
        <fullName evidence="3">Uncharacterized protein</fullName>
    </submittedName>
</protein>
<dbReference type="EMBL" id="WNTK01001878">
    <property type="protein sequence ID" value="KAG9466721.1"/>
    <property type="molecule type" value="Genomic_DNA"/>
</dbReference>
<feature type="compositionally biased region" description="Polar residues" evidence="1">
    <location>
        <begin position="164"/>
        <end position="175"/>
    </location>
</feature>
<feature type="region of interest" description="Disordered" evidence="1">
    <location>
        <begin position="130"/>
        <end position="216"/>
    </location>
</feature>
<accession>A0A8J6ECV5</accession>
<evidence type="ECO:0000256" key="2">
    <source>
        <dbReference type="SAM" id="Phobius"/>
    </source>
</evidence>
<keyword evidence="2" id="KW-0472">Membrane</keyword>
<dbReference type="AlphaFoldDB" id="A0A8J6ECV5"/>
<feature type="transmembrane region" description="Helical" evidence="2">
    <location>
        <begin position="98"/>
        <end position="119"/>
    </location>
</feature>
<evidence type="ECO:0000313" key="3">
    <source>
        <dbReference type="EMBL" id="KAG9466721.1"/>
    </source>
</evidence>
<keyword evidence="4" id="KW-1185">Reference proteome</keyword>
<evidence type="ECO:0000256" key="1">
    <source>
        <dbReference type="SAM" id="MobiDB-lite"/>
    </source>
</evidence>
<organism evidence="3 4">
    <name type="scientific">Eleutherodactylus coqui</name>
    <name type="common">Puerto Rican coqui</name>
    <dbReference type="NCBI Taxonomy" id="57060"/>
    <lineage>
        <taxon>Eukaryota</taxon>
        <taxon>Metazoa</taxon>
        <taxon>Chordata</taxon>
        <taxon>Craniata</taxon>
        <taxon>Vertebrata</taxon>
        <taxon>Euteleostomi</taxon>
        <taxon>Amphibia</taxon>
        <taxon>Batrachia</taxon>
        <taxon>Anura</taxon>
        <taxon>Neobatrachia</taxon>
        <taxon>Hyloidea</taxon>
        <taxon>Eleutherodactylidae</taxon>
        <taxon>Eleutherodactylinae</taxon>
        <taxon>Eleutherodactylus</taxon>
        <taxon>Eleutherodactylus</taxon>
    </lineage>
</organism>
<reference evidence="3" key="1">
    <citation type="thesis" date="2020" institute="ProQuest LLC" country="789 East Eisenhower Parkway, Ann Arbor, MI, USA">
        <title>Comparative Genomics and Chromosome Evolution.</title>
        <authorList>
            <person name="Mudd A.B."/>
        </authorList>
    </citation>
    <scope>NUCLEOTIDE SEQUENCE</scope>
    <source>
        <strain evidence="3">HN-11 Male</strain>
        <tissue evidence="3">Kidney and liver</tissue>
    </source>
</reference>
<evidence type="ECO:0000313" key="4">
    <source>
        <dbReference type="Proteomes" id="UP000770717"/>
    </source>
</evidence>
<keyword evidence="2" id="KW-0812">Transmembrane</keyword>